<proteinExistence type="predicted"/>
<evidence type="ECO:0000313" key="1">
    <source>
        <dbReference type="EMBL" id="CAO97626.1"/>
    </source>
</evidence>
<dbReference type="HOGENOM" id="CLU_178372_0_0_6"/>
<dbReference type="EMBL" id="CU468135">
    <property type="protein sequence ID" value="CAO97626.1"/>
    <property type="molecule type" value="Genomic_DNA"/>
</dbReference>
<dbReference type="KEGG" id="eta:ETA_25800"/>
<dbReference type="AlphaFoldDB" id="B2VHP7"/>
<dbReference type="Proteomes" id="UP000001726">
    <property type="component" value="Chromosome"/>
</dbReference>
<accession>B2VHP7</accession>
<dbReference type="eggNOG" id="ENOG502ZQSS">
    <property type="taxonomic scope" value="Bacteria"/>
</dbReference>
<keyword evidence="2" id="KW-1185">Reference proteome</keyword>
<evidence type="ECO:0000313" key="2">
    <source>
        <dbReference type="Proteomes" id="UP000001726"/>
    </source>
</evidence>
<gene>
    <name evidence="1" type="ordered locus">ETA_25800</name>
</gene>
<protein>
    <submittedName>
        <fullName evidence="1">Uncharacterized protein</fullName>
    </submittedName>
</protein>
<reference evidence="1 2" key="1">
    <citation type="journal article" date="2008" name="Environ. Microbiol.">
        <title>The genome of Erwinia tasmaniensis strain Et1/99, a non-pathogenic bacterium in the genus Erwinia.</title>
        <authorList>
            <person name="Kube M."/>
            <person name="Migdoll A.M."/>
            <person name="Mueller I."/>
            <person name="Kuhl H."/>
            <person name="Beck A."/>
            <person name="Reinhardt R."/>
            <person name="Geider K."/>
        </authorList>
    </citation>
    <scope>NUCLEOTIDE SEQUENCE [LARGE SCALE GENOMIC DNA]</scope>
    <source>
        <strain evidence="2">DSM 17950 / CFBP 7177 / CIP 109463 / NCPPB 4357 / Et1/99</strain>
    </source>
</reference>
<sequence length="103" mass="11121">MAINILRSSAPSHYGVHVMSLSQRSSTLLPCLLLVGLFSFTPFSQADTITVPLSQEQDGGEAGRACIYIWHGSAQYRVVKVDESCASEITIDSAKKSSTDDNI</sequence>
<name>B2VHP7_ERWT9</name>
<organism evidence="1 2">
    <name type="scientific">Erwinia tasmaniensis (strain DSM 17950 / CFBP 7177 / CIP 109463 / NCPPB 4357 / Et1/99)</name>
    <dbReference type="NCBI Taxonomy" id="465817"/>
    <lineage>
        <taxon>Bacteria</taxon>
        <taxon>Pseudomonadati</taxon>
        <taxon>Pseudomonadota</taxon>
        <taxon>Gammaproteobacteria</taxon>
        <taxon>Enterobacterales</taxon>
        <taxon>Erwiniaceae</taxon>
        <taxon>Erwinia</taxon>
    </lineage>
</organism>